<gene>
    <name evidence="1" type="ORF">GMA8713_03411</name>
</gene>
<proteinExistence type="predicted"/>
<dbReference type="AlphaFoldDB" id="A0A128FFU5"/>
<sequence>MIAQLKSAYFGELYGIAFFQHFIERRRDGDKQRVWQLLLDVELLTAKCLREGFEQLSEFVPETDQAMTSKGIKDAGKWIDLPWQSVIDIMVDWVAPYQQRYQEATDSATEHLELFELVSDHENAIYDFLLSEQKGEIDSVSFLTDFLRKYQS</sequence>
<evidence type="ECO:0000313" key="2">
    <source>
        <dbReference type="Proteomes" id="UP000073601"/>
    </source>
</evidence>
<organism evidence="1 2">
    <name type="scientific">Grimontia marina</name>
    <dbReference type="NCBI Taxonomy" id="646534"/>
    <lineage>
        <taxon>Bacteria</taxon>
        <taxon>Pseudomonadati</taxon>
        <taxon>Pseudomonadota</taxon>
        <taxon>Gammaproteobacteria</taxon>
        <taxon>Vibrionales</taxon>
        <taxon>Vibrionaceae</taxon>
        <taxon>Grimontia</taxon>
    </lineage>
</organism>
<dbReference type="OrthoDB" id="5827825at2"/>
<protein>
    <submittedName>
        <fullName evidence="1">Uncharacterized protein</fullName>
    </submittedName>
</protein>
<name>A0A128FFU5_9GAMM</name>
<dbReference type="EMBL" id="FIZY01000035">
    <property type="protein sequence ID" value="CZF85166.1"/>
    <property type="molecule type" value="Genomic_DNA"/>
</dbReference>
<dbReference type="Proteomes" id="UP000073601">
    <property type="component" value="Unassembled WGS sequence"/>
</dbReference>
<accession>A0A128FFU5</accession>
<dbReference type="RefSeq" id="WP_062712454.1">
    <property type="nucleotide sequence ID" value="NZ_CAWRCI010000035.1"/>
</dbReference>
<reference evidence="2" key="1">
    <citation type="submission" date="2016-02" db="EMBL/GenBank/DDBJ databases">
        <authorList>
            <person name="Rodrigo-Torres Lidia"/>
            <person name="Arahal R.David."/>
        </authorList>
    </citation>
    <scope>NUCLEOTIDE SEQUENCE [LARGE SCALE GENOMIC DNA]</scope>
    <source>
        <strain evidence="2">CECT 8713</strain>
    </source>
</reference>
<keyword evidence="2" id="KW-1185">Reference proteome</keyword>
<evidence type="ECO:0000313" key="1">
    <source>
        <dbReference type="EMBL" id="CZF85166.1"/>
    </source>
</evidence>